<keyword evidence="1" id="KW-0408">Iron</keyword>
<accession>A0A2J6TMH3</accession>
<evidence type="ECO:0000313" key="4">
    <source>
        <dbReference type="Proteomes" id="UP000235371"/>
    </source>
</evidence>
<protein>
    <submittedName>
        <fullName evidence="3">Cytochrome P450</fullName>
    </submittedName>
</protein>
<evidence type="ECO:0000256" key="1">
    <source>
        <dbReference type="PIRSR" id="PIRSR602401-1"/>
    </source>
</evidence>
<dbReference type="InterPro" id="IPR001128">
    <property type="entry name" value="Cyt_P450"/>
</dbReference>
<keyword evidence="4" id="KW-1185">Reference proteome</keyword>
<evidence type="ECO:0000256" key="2">
    <source>
        <dbReference type="SAM" id="Phobius"/>
    </source>
</evidence>
<dbReference type="GO" id="GO:0004497">
    <property type="term" value="F:monooxygenase activity"/>
    <property type="evidence" value="ECO:0007669"/>
    <property type="project" value="InterPro"/>
</dbReference>
<dbReference type="PANTHER" id="PTHR24305:SF227">
    <property type="entry name" value="P450, PUTATIVE (EUROFUNG)-RELATED"/>
    <property type="match status" value="1"/>
</dbReference>
<evidence type="ECO:0000313" key="3">
    <source>
        <dbReference type="EMBL" id="PMD64220.1"/>
    </source>
</evidence>
<dbReference type="PRINTS" id="PR00463">
    <property type="entry name" value="EP450I"/>
</dbReference>
<keyword evidence="1" id="KW-0349">Heme</keyword>
<dbReference type="InParanoid" id="A0A2J6TMH3"/>
<dbReference type="GO" id="GO:0020037">
    <property type="term" value="F:heme binding"/>
    <property type="evidence" value="ECO:0007669"/>
    <property type="project" value="InterPro"/>
</dbReference>
<dbReference type="GO" id="GO:0005506">
    <property type="term" value="F:iron ion binding"/>
    <property type="evidence" value="ECO:0007669"/>
    <property type="project" value="InterPro"/>
</dbReference>
<dbReference type="GO" id="GO:0016705">
    <property type="term" value="F:oxidoreductase activity, acting on paired donors, with incorporation or reduction of molecular oxygen"/>
    <property type="evidence" value="ECO:0007669"/>
    <property type="project" value="InterPro"/>
</dbReference>
<dbReference type="FunCoup" id="A0A2J6TMH3">
    <property type="interactions" value="1490"/>
</dbReference>
<dbReference type="InterPro" id="IPR002401">
    <property type="entry name" value="Cyt_P450_E_grp-I"/>
</dbReference>
<feature type="transmembrane region" description="Helical" evidence="2">
    <location>
        <begin position="29"/>
        <end position="53"/>
    </location>
</feature>
<sequence length="515" mass="58444">MVRFLEAWLLTWSCTLSTAFFQAVTGYQVVGFIIPLLVLELVSLPLWGLYWTVLYPSYFTPFRNLPTPPKRTFLTGNRTVVLPDYPYEDIRSISATLPNKGLVRFYEPFCREVLMVTKPNTLKEMLTLKAYDFGHPRLIKLLMKRLTGNEFNFLTPVGHKLFRKNLRPAFTNTHAAEMVQLIEAELKVDHDSVIDLGDYGNRALLDHPNNEFRNQFRKIALEPNRTFKWMQLISHYFDLRPLLLTFSLIPGKKMQVKESSEFLRNFARKVIKQRREKLQRAESPDIKDITTVALENDAFPPDELADHAVLFLTVGHKSTSAAFEWTMFELGKRPEMQRRLRTDINKSLGSASLGTVELGSRVLETPYLIAICSGVIRCYPFTPLATKIAEIDTSLLGEHIPKGTVVLFSAEALNHGQELWGPDAHLFNPDRWMAAGMANSGRASSNYAMLSFSAGPWGCIGEHIARAELAHLVAAVVQRFEIDLVHPETVGRSKPGPFMRSVDGIHVRLKLVRSS</sequence>
<dbReference type="EMBL" id="KZ613769">
    <property type="protein sequence ID" value="PMD64220.1"/>
    <property type="molecule type" value="Genomic_DNA"/>
</dbReference>
<name>A0A2J6TMH3_9HELO</name>
<dbReference type="Gene3D" id="1.10.630.10">
    <property type="entry name" value="Cytochrome P450"/>
    <property type="match status" value="1"/>
</dbReference>
<dbReference type="Proteomes" id="UP000235371">
    <property type="component" value="Unassembled WGS sequence"/>
</dbReference>
<dbReference type="PANTHER" id="PTHR24305">
    <property type="entry name" value="CYTOCHROME P450"/>
    <property type="match status" value="1"/>
</dbReference>
<keyword evidence="2" id="KW-1133">Transmembrane helix</keyword>
<dbReference type="InterPro" id="IPR036396">
    <property type="entry name" value="Cyt_P450_sf"/>
</dbReference>
<keyword evidence="2" id="KW-0812">Transmembrane</keyword>
<dbReference type="SUPFAM" id="SSF48264">
    <property type="entry name" value="Cytochrome P450"/>
    <property type="match status" value="1"/>
</dbReference>
<proteinExistence type="predicted"/>
<dbReference type="RefSeq" id="XP_024741124.1">
    <property type="nucleotide sequence ID" value="XM_024884554.1"/>
</dbReference>
<dbReference type="Pfam" id="PF00067">
    <property type="entry name" value="p450"/>
    <property type="match status" value="1"/>
</dbReference>
<gene>
    <name evidence="3" type="ORF">K444DRAFT_641013</name>
</gene>
<dbReference type="InterPro" id="IPR050121">
    <property type="entry name" value="Cytochrome_P450_monoxygenase"/>
</dbReference>
<comment type="cofactor">
    <cofactor evidence="1">
        <name>heme</name>
        <dbReference type="ChEBI" id="CHEBI:30413"/>
    </cofactor>
</comment>
<reference evidence="3 4" key="1">
    <citation type="submission" date="2016-04" db="EMBL/GenBank/DDBJ databases">
        <title>A degradative enzymes factory behind the ericoid mycorrhizal symbiosis.</title>
        <authorList>
            <consortium name="DOE Joint Genome Institute"/>
            <person name="Martino E."/>
            <person name="Morin E."/>
            <person name="Grelet G."/>
            <person name="Kuo A."/>
            <person name="Kohler A."/>
            <person name="Daghino S."/>
            <person name="Barry K."/>
            <person name="Choi C."/>
            <person name="Cichocki N."/>
            <person name="Clum A."/>
            <person name="Copeland A."/>
            <person name="Hainaut M."/>
            <person name="Haridas S."/>
            <person name="Labutti K."/>
            <person name="Lindquist E."/>
            <person name="Lipzen A."/>
            <person name="Khouja H.-R."/>
            <person name="Murat C."/>
            <person name="Ohm R."/>
            <person name="Olson A."/>
            <person name="Spatafora J."/>
            <person name="Veneault-Fourrey C."/>
            <person name="Henrissat B."/>
            <person name="Grigoriev I."/>
            <person name="Martin F."/>
            <person name="Perotto S."/>
        </authorList>
    </citation>
    <scope>NUCLEOTIDE SEQUENCE [LARGE SCALE GENOMIC DNA]</scope>
    <source>
        <strain evidence="3 4">E</strain>
    </source>
</reference>
<keyword evidence="1" id="KW-0479">Metal-binding</keyword>
<keyword evidence="2" id="KW-0472">Membrane</keyword>
<dbReference type="OrthoDB" id="1470350at2759"/>
<organism evidence="3 4">
    <name type="scientific">Hyaloscypha bicolor E</name>
    <dbReference type="NCBI Taxonomy" id="1095630"/>
    <lineage>
        <taxon>Eukaryota</taxon>
        <taxon>Fungi</taxon>
        <taxon>Dikarya</taxon>
        <taxon>Ascomycota</taxon>
        <taxon>Pezizomycotina</taxon>
        <taxon>Leotiomycetes</taxon>
        <taxon>Helotiales</taxon>
        <taxon>Hyaloscyphaceae</taxon>
        <taxon>Hyaloscypha</taxon>
        <taxon>Hyaloscypha bicolor</taxon>
    </lineage>
</organism>
<dbReference type="AlphaFoldDB" id="A0A2J6TMH3"/>
<dbReference type="STRING" id="1095630.A0A2J6TMH3"/>
<dbReference type="GeneID" id="36592631"/>
<feature type="binding site" description="axial binding residue" evidence="1">
    <location>
        <position position="459"/>
    </location>
    <ligand>
        <name>heme</name>
        <dbReference type="ChEBI" id="CHEBI:30413"/>
    </ligand>
    <ligandPart>
        <name>Fe</name>
        <dbReference type="ChEBI" id="CHEBI:18248"/>
    </ligandPart>
</feature>